<dbReference type="GO" id="GO:0016020">
    <property type="term" value="C:membrane"/>
    <property type="evidence" value="ECO:0007669"/>
    <property type="project" value="UniProtKB-SubCell"/>
</dbReference>
<dbReference type="PaxDb" id="7165-AGAP000494-PA"/>
<dbReference type="eggNOG" id="KOG3660">
    <property type="taxonomic scope" value="Eukaryota"/>
</dbReference>
<reference evidence="10 13" key="1">
    <citation type="journal article" date="2002" name="Science">
        <title>The genome sequence of the malaria mosquito Anopheles gambiae.</title>
        <authorList>
            <person name="Holt R.A."/>
            <person name="Subramanian G.M."/>
            <person name="Halpern A."/>
            <person name="Sutton G.G."/>
            <person name="Charlab R."/>
            <person name="Nusskern D.R."/>
            <person name="Wincker P."/>
            <person name="Clark A.G."/>
            <person name="Ribeiro J.M."/>
            <person name="Wides R."/>
            <person name="Salzberg S.L."/>
            <person name="Loftus B."/>
            <person name="Yandell M."/>
            <person name="Majoros W.H."/>
            <person name="Rusch D.B."/>
            <person name="Lai Z."/>
            <person name="Kraft C.L."/>
            <person name="Abril J.F."/>
            <person name="Anthouard V."/>
            <person name="Arensburger P."/>
            <person name="Atkinson P.W."/>
            <person name="Baden H."/>
            <person name="de Berardinis V."/>
            <person name="Baldwin D."/>
            <person name="Benes V."/>
            <person name="Biedler J."/>
            <person name="Blass C."/>
            <person name="Bolanos R."/>
            <person name="Boscus D."/>
            <person name="Barnstead M."/>
            <person name="Cai S."/>
            <person name="Center A."/>
            <person name="Chaturverdi K."/>
            <person name="Christophides G.K."/>
            <person name="Chrystal M.A."/>
            <person name="Clamp M."/>
            <person name="Cravchik A."/>
            <person name="Curwen V."/>
            <person name="Dana A."/>
            <person name="Delcher A."/>
            <person name="Dew I."/>
            <person name="Evans C.A."/>
            <person name="Flanigan M."/>
            <person name="Grundschober-Freimoser A."/>
            <person name="Friedli L."/>
            <person name="Gu Z."/>
            <person name="Guan P."/>
            <person name="Guigo R."/>
            <person name="Hillenmeyer M.E."/>
            <person name="Hladun S.L."/>
            <person name="Hogan J.R."/>
            <person name="Hong Y.S."/>
            <person name="Hoover J."/>
            <person name="Jaillon O."/>
            <person name="Ke Z."/>
            <person name="Kodira C."/>
            <person name="Kokoza E."/>
            <person name="Koutsos A."/>
            <person name="Letunic I."/>
            <person name="Levitsky A."/>
            <person name="Liang Y."/>
            <person name="Lin J.J."/>
            <person name="Lobo N.F."/>
            <person name="Lopez J.R."/>
            <person name="Malek J.A."/>
            <person name="McIntosh T.C."/>
            <person name="Meister S."/>
            <person name="Miller J."/>
            <person name="Mobarry C."/>
            <person name="Mongin E."/>
            <person name="Murphy S.D."/>
            <person name="O'Brochta D.A."/>
            <person name="Pfannkoch C."/>
            <person name="Qi R."/>
            <person name="Regier M.A."/>
            <person name="Remington K."/>
            <person name="Shao H."/>
            <person name="Sharakhova M.V."/>
            <person name="Sitter C.D."/>
            <person name="Shetty J."/>
            <person name="Smith T.J."/>
            <person name="Strong R."/>
            <person name="Sun J."/>
            <person name="Thomasova D."/>
            <person name="Ton L.Q."/>
            <person name="Topalis P."/>
            <person name="Tu Z."/>
            <person name="Unger M.F."/>
            <person name="Walenz B."/>
            <person name="Wang A."/>
            <person name="Wang J."/>
            <person name="Wang M."/>
            <person name="Wang X."/>
            <person name="Woodford K.J."/>
            <person name="Wortman J.R."/>
            <person name="Wu M."/>
            <person name="Yao A."/>
            <person name="Zdobnov E.M."/>
            <person name="Zhang H."/>
            <person name="Zhao Q."/>
            <person name="Zhao S."/>
            <person name="Zhu S.C."/>
            <person name="Zhimulev I."/>
            <person name="Coluzzi M."/>
            <person name="della Torre A."/>
            <person name="Roth C.W."/>
            <person name="Louis C."/>
            <person name="Kalush F."/>
            <person name="Mural R.J."/>
            <person name="Myers E.W."/>
            <person name="Adams M.D."/>
            <person name="Smith H.O."/>
            <person name="Broder S."/>
            <person name="Gardner M.J."/>
            <person name="Fraser C.M."/>
            <person name="Birney E."/>
            <person name="Bork P."/>
            <person name="Brey P.T."/>
            <person name="Venter J.C."/>
            <person name="Weissenbach J."/>
            <person name="Kafatos F.C."/>
            <person name="Collins F.H."/>
            <person name="Hoffman S.L."/>
        </authorList>
    </citation>
    <scope>NUCLEOTIDE SEQUENCE [LARGE SCALE GENOMIC DNA]</scope>
    <source>
        <strain evidence="10 13">PEST</strain>
    </source>
</reference>
<reference evidence="10" key="2">
    <citation type="submission" date="2002-03" db="EMBL/GenBank/DDBJ databases">
        <authorList>
            <consortium name="The Anopheles Genome Sequencing Consortium"/>
        </authorList>
    </citation>
    <scope>NUCLEOTIDE SEQUENCE</scope>
    <source>
        <strain evidence="10">PEST</strain>
    </source>
</reference>
<sequence>MLLTVSVSLCVCVCVCVCGRVTERMCVSVTLMAFPTGFPVAPANHFLPFSACWHAGLLLVLPQGVFIFNIVQWTPIKYLGYSYPLWAHAFGWFTALSSMLCIPGYMIWLWRNTPGDRANKIRLIVRIEDSVSQLRERMQADAEKGMEL</sequence>
<gene>
    <name evidence="10" type="ORF">AgaP_AGAP000494</name>
</gene>
<proteinExistence type="inferred from homology"/>
<evidence type="ECO:0000313" key="10">
    <source>
        <dbReference type="EMBL" id="EAA06635.3"/>
    </source>
</evidence>
<dbReference type="EMBL" id="AAAB01008846">
    <property type="protein sequence ID" value="EAU77255.1"/>
    <property type="molecule type" value="Genomic_DNA"/>
</dbReference>
<accession>Q7QFI0</accession>
<evidence type="ECO:0000256" key="1">
    <source>
        <dbReference type="ARBA" id="ARBA00004141"/>
    </source>
</evidence>
<feature type="signal peptide" evidence="9">
    <location>
        <begin position="1"/>
        <end position="18"/>
    </location>
</feature>
<dbReference type="AlphaFoldDB" id="Q7QFI0"/>
<evidence type="ECO:0000313" key="13">
    <source>
        <dbReference type="Proteomes" id="UP000007062"/>
    </source>
</evidence>
<reference evidence="10" key="5">
    <citation type="submission" date="2011-05" db="EMBL/GenBank/DDBJ databases">
        <authorList>
            <consortium name="VectorBase"/>
        </authorList>
    </citation>
    <scope>NUCLEOTIDE SEQUENCE</scope>
    <source>
        <strain evidence="10">PEST</strain>
    </source>
</reference>
<evidence type="ECO:0000256" key="4">
    <source>
        <dbReference type="ARBA" id="ARBA00022692"/>
    </source>
</evidence>
<dbReference type="STRING" id="7165.Q7QFI0"/>
<protein>
    <submittedName>
        <fullName evidence="11">AGAP000494-PA</fullName>
    </submittedName>
    <submittedName>
        <fullName evidence="10">AGAP000494-PB</fullName>
    </submittedName>
</protein>
<dbReference type="PANTHER" id="PTHR11616:SF265">
    <property type="entry name" value="TRANSPORTER"/>
    <property type="match status" value="1"/>
</dbReference>
<comment type="subcellular location">
    <subcellularLocation>
        <location evidence="1">Membrane</location>
        <topology evidence="1">Multi-pass membrane protein</topology>
    </subcellularLocation>
</comment>
<reference evidence="10" key="4">
    <citation type="journal article" date="2007" name="Genome Biol.">
        <title>Update of the Anopheles gambiae PEST genome assembly.</title>
        <authorList>
            <person name="Sharakhova M.V."/>
            <person name="Hammond M.P."/>
            <person name="Lobo N.F."/>
            <person name="Krzywinski J."/>
            <person name="Unger M.F."/>
            <person name="Hillenmeyer M.E."/>
            <person name="Bruggner R.V."/>
            <person name="Birney E."/>
            <person name="Collins F.H."/>
        </authorList>
    </citation>
    <scope>NUCLEOTIDE SEQUENCE</scope>
    <source>
        <strain evidence="10">PEST</strain>
    </source>
</reference>
<dbReference type="VEuPathDB" id="VectorBase:AGAP000494"/>
<reference evidence="12" key="6">
    <citation type="submission" date="2020-05" db="UniProtKB">
        <authorList>
            <consortium name="EnsemblMetazoa"/>
        </authorList>
    </citation>
    <scope>IDENTIFICATION</scope>
    <source>
        <strain evidence="12">PEST</strain>
    </source>
</reference>
<dbReference type="GO" id="GO:0015293">
    <property type="term" value="F:symporter activity"/>
    <property type="evidence" value="ECO:0007669"/>
    <property type="project" value="UniProtKB-KW"/>
</dbReference>
<feature type="transmembrane region" description="Helical" evidence="8">
    <location>
        <begin position="54"/>
        <end position="73"/>
    </location>
</feature>
<dbReference type="EnsemblMetazoa" id="AGAP000494-RB">
    <property type="protein sequence ID" value="AGAP000494-PB"/>
    <property type="gene ID" value="AGAP000494"/>
</dbReference>
<evidence type="ECO:0000256" key="2">
    <source>
        <dbReference type="ARBA" id="ARBA00006459"/>
    </source>
</evidence>
<name>Q7QFI0_ANOGA</name>
<evidence type="ECO:0000256" key="5">
    <source>
        <dbReference type="ARBA" id="ARBA00022847"/>
    </source>
</evidence>
<keyword evidence="9" id="KW-0732">Signal</keyword>
<keyword evidence="3" id="KW-0813">Transport</keyword>
<evidence type="ECO:0000256" key="9">
    <source>
        <dbReference type="SAM" id="SignalP"/>
    </source>
</evidence>
<keyword evidence="13" id="KW-1185">Reference proteome</keyword>
<dbReference type="PANTHER" id="PTHR11616">
    <property type="entry name" value="SODIUM/CHLORIDE DEPENDENT TRANSPORTER"/>
    <property type="match status" value="1"/>
</dbReference>
<evidence type="ECO:0000256" key="8">
    <source>
        <dbReference type="SAM" id="Phobius"/>
    </source>
</evidence>
<dbReference type="InterPro" id="IPR000175">
    <property type="entry name" value="Na/ntran_symport"/>
</dbReference>
<organism evidence="10">
    <name type="scientific">Anopheles gambiae</name>
    <name type="common">African malaria mosquito</name>
    <dbReference type="NCBI Taxonomy" id="7165"/>
    <lineage>
        <taxon>Eukaryota</taxon>
        <taxon>Metazoa</taxon>
        <taxon>Ecdysozoa</taxon>
        <taxon>Arthropoda</taxon>
        <taxon>Hexapoda</taxon>
        <taxon>Insecta</taxon>
        <taxon>Pterygota</taxon>
        <taxon>Neoptera</taxon>
        <taxon>Endopterygota</taxon>
        <taxon>Diptera</taxon>
        <taxon>Nematocera</taxon>
        <taxon>Culicoidea</taxon>
        <taxon>Culicidae</taxon>
        <taxon>Anophelinae</taxon>
        <taxon>Anopheles</taxon>
    </lineage>
</organism>
<dbReference type="InterPro" id="IPR037272">
    <property type="entry name" value="SNS_sf"/>
</dbReference>
<comment type="similarity">
    <text evidence="2">Belongs to the sodium:neurotransmitter symporter (SNF) (TC 2.A.22) family.</text>
</comment>
<feature type="chain" id="PRO_5014588468" evidence="9">
    <location>
        <begin position="19"/>
        <end position="148"/>
    </location>
</feature>
<keyword evidence="7 8" id="KW-0472">Membrane</keyword>
<dbReference type="SUPFAM" id="SSF161070">
    <property type="entry name" value="SNF-like"/>
    <property type="match status" value="1"/>
</dbReference>
<dbReference type="EMBL" id="AAAB01008846">
    <property type="protein sequence ID" value="EAA06635.3"/>
    <property type="molecule type" value="Genomic_DNA"/>
</dbReference>
<dbReference type="PROSITE" id="PS50267">
    <property type="entry name" value="NA_NEUROTRAN_SYMP_3"/>
    <property type="match status" value="1"/>
</dbReference>
<reference evidence="10 12" key="3">
    <citation type="journal article" date="2004" name="Trends Parasitol.">
        <title>The Anopheles gambiae genome: an update.</title>
        <authorList>
            <person name="Mongin E."/>
            <person name="Louis C."/>
            <person name="Holt R.A."/>
            <person name="Birney E."/>
            <person name="Collins F.H."/>
        </authorList>
    </citation>
    <scope>NUCLEOTIDE SEQUENCE</scope>
    <source>
        <strain evidence="10 12">PEST</strain>
    </source>
</reference>
<keyword evidence="5" id="KW-0769">Symport</keyword>
<dbReference type="Proteomes" id="UP000007062">
    <property type="component" value="Chromosome X"/>
</dbReference>
<evidence type="ECO:0000256" key="6">
    <source>
        <dbReference type="ARBA" id="ARBA00022989"/>
    </source>
</evidence>
<keyword evidence="6 8" id="KW-1133">Transmembrane helix</keyword>
<evidence type="ECO:0000256" key="3">
    <source>
        <dbReference type="ARBA" id="ARBA00022448"/>
    </source>
</evidence>
<dbReference type="HOGENOM" id="CLU_1760323_0_0_1"/>
<feature type="transmembrane region" description="Helical" evidence="8">
    <location>
        <begin position="85"/>
        <end position="110"/>
    </location>
</feature>
<dbReference type="VEuPathDB" id="VectorBase:AGAMI1_014483"/>
<keyword evidence="4 8" id="KW-0812">Transmembrane</keyword>
<evidence type="ECO:0000256" key="7">
    <source>
        <dbReference type="ARBA" id="ARBA00023136"/>
    </source>
</evidence>
<dbReference type="EnsemblMetazoa" id="AGAP000494-RA">
    <property type="protein sequence ID" value="AGAP000494-PA"/>
    <property type="gene ID" value="AGAP000494"/>
</dbReference>
<evidence type="ECO:0000313" key="11">
    <source>
        <dbReference type="EMBL" id="EAU77255.1"/>
    </source>
</evidence>
<evidence type="ECO:0000313" key="12">
    <source>
        <dbReference type="EnsemblMetazoa" id="AGAP000494-PA"/>
    </source>
</evidence>
<dbReference type="Pfam" id="PF00209">
    <property type="entry name" value="SNF"/>
    <property type="match status" value="1"/>
</dbReference>